<protein>
    <submittedName>
        <fullName evidence="8">EamA-like transporter family protein</fullName>
    </submittedName>
</protein>
<dbReference type="GO" id="GO:0016020">
    <property type="term" value="C:membrane"/>
    <property type="evidence" value="ECO:0007669"/>
    <property type="project" value="UniProtKB-SubCell"/>
</dbReference>
<feature type="transmembrane region" description="Helical" evidence="6">
    <location>
        <begin position="67"/>
        <end position="86"/>
    </location>
</feature>
<evidence type="ECO:0000256" key="4">
    <source>
        <dbReference type="ARBA" id="ARBA00022989"/>
    </source>
</evidence>
<dbReference type="EMBL" id="FRAF01000003">
    <property type="protein sequence ID" value="SHJ73156.1"/>
    <property type="molecule type" value="Genomic_DNA"/>
</dbReference>
<feature type="transmembrane region" description="Helical" evidence="6">
    <location>
        <begin position="214"/>
        <end position="233"/>
    </location>
</feature>
<keyword evidence="3 6" id="KW-0812">Transmembrane</keyword>
<accession>A0A1M6LPN1</accession>
<keyword evidence="5 6" id="KW-0472">Membrane</keyword>
<evidence type="ECO:0000313" key="8">
    <source>
        <dbReference type="EMBL" id="SHJ73156.1"/>
    </source>
</evidence>
<dbReference type="STRING" id="1830138.SAMN05443507_10341"/>
<evidence type="ECO:0000256" key="2">
    <source>
        <dbReference type="ARBA" id="ARBA00007362"/>
    </source>
</evidence>
<comment type="subcellular location">
    <subcellularLocation>
        <location evidence="1">Endomembrane system</location>
        <topology evidence="1">Multi-pass membrane protein</topology>
    </subcellularLocation>
</comment>
<proteinExistence type="inferred from homology"/>
<comment type="similarity">
    <text evidence="2">Belongs to the EamA transporter family.</text>
</comment>
<gene>
    <name evidence="8" type="ORF">SAMN05443507_10341</name>
</gene>
<dbReference type="PANTHER" id="PTHR32322:SF2">
    <property type="entry name" value="EAMA DOMAIN-CONTAINING PROTEIN"/>
    <property type="match status" value="1"/>
</dbReference>
<dbReference type="InterPro" id="IPR050638">
    <property type="entry name" value="AA-Vitamin_Transporters"/>
</dbReference>
<reference evidence="9" key="1">
    <citation type="submission" date="2016-11" db="EMBL/GenBank/DDBJ databases">
        <authorList>
            <person name="Varghese N."/>
            <person name="Submissions S."/>
        </authorList>
    </citation>
    <scope>NUCLEOTIDE SEQUENCE [LARGE SCALE GENOMIC DNA]</scope>
    <source>
        <strain evidence="9">USBA-503</strain>
    </source>
</reference>
<dbReference type="Proteomes" id="UP000184016">
    <property type="component" value="Unassembled WGS sequence"/>
</dbReference>
<keyword evidence="9" id="KW-1185">Reference proteome</keyword>
<feature type="transmembrane region" description="Helical" evidence="6">
    <location>
        <begin position="125"/>
        <end position="144"/>
    </location>
</feature>
<organism evidence="8 9">
    <name type="scientific">Alicyclobacillus tolerans</name>
    <dbReference type="NCBI Taxonomy" id="90970"/>
    <lineage>
        <taxon>Bacteria</taxon>
        <taxon>Bacillati</taxon>
        <taxon>Bacillota</taxon>
        <taxon>Bacilli</taxon>
        <taxon>Bacillales</taxon>
        <taxon>Alicyclobacillaceae</taxon>
        <taxon>Alicyclobacillus</taxon>
    </lineage>
</organism>
<evidence type="ECO:0000256" key="5">
    <source>
        <dbReference type="ARBA" id="ARBA00023136"/>
    </source>
</evidence>
<name>A0A1M6LPN1_9BACL</name>
<sequence>MNSRYLGGLYMALAASIWGGMYVVSKVLLQNIEPLALLWIRYVVALFSLAIGIVVTKHSWRVYWRHVPLVIVIGVVGYAVSIWTQFLGTKLSTAQMGAMITSATPAFMVVFGRILLSERITLRKAISVGLATIGVLLIVGIGRFSHSYQLGGVILFIAALTWALMSVFVKLVPSGYSQLTVTLYAILVATVCITPTAVKQIVHVSPSIWLQPSLWGGVLYLGVVSTAGAFFLWNKGLQLVDASSGGLYFFFQPLVGTFLGWLILGEVVGLSFWIGALLILIGVAIAVREAES</sequence>
<evidence type="ECO:0000313" key="9">
    <source>
        <dbReference type="Proteomes" id="UP000184016"/>
    </source>
</evidence>
<feature type="transmembrane region" description="Helical" evidence="6">
    <location>
        <begin position="7"/>
        <end position="24"/>
    </location>
</feature>
<evidence type="ECO:0000259" key="7">
    <source>
        <dbReference type="Pfam" id="PF00892"/>
    </source>
</evidence>
<dbReference type="Pfam" id="PF00892">
    <property type="entry name" value="EamA"/>
    <property type="match status" value="2"/>
</dbReference>
<dbReference type="SUPFAM" id="SSF103481">
    <property type="entry name" value="Multidrug resistance efflux transporter EmrE"/>
    <property type="match status" value="2"/>
</dbReference>
<evidence type="ECO:0000256" key="6">
    <source>
        <dbReference type="SAM" id="Phobius"/>
    </source>
</evidence>
<feature type="transmembrane region" description="Helical" evidence="6">
    <location>
        <begin position="181"/>
        <end position="202"/>
    </location>
</feature>
<dbReference type="OrthoDB" id="34284at2"/>
<feature type="transmembrane region" description="Helical" evidence="6">
    <location>
        <begin position="98"/>
        <end position="116"/>
    </location>
</feature>
<feature type="transmembrane region" description="Helical" evidence="6">
    <location>
        <begin position="150"/>
        <end position="169"/>
    </location>
</feature>
<feature type="transmembrane region" description="Helical" evidence="6">
    <location>
        <begin position="36"/>
        <end position="55"/>
    </location>
</feature>
<dbReference type="RefSeq" id="WP_072872960.1">
    <property type="nucleotide sequence ID" value="NZ_FRAF01000003.1"/>
</dbReference>
<feature type="domain" description="EamA" evidence="7">
    <location>
        <begin position="7"/>
        <end position="139"/>
    </location>
</feature>
<evidence type="ECO:0000256" key="3">
    <source>
        <dbReference type="ARBA" id="ARBA00022692"/>
    </source>
</evidence>
<dbReference type="InterPro" id="IPR037185">
    <property type="entry name" value="EmrE-like"/>
</dbReference>
<evidence type="ECO:0000256" key="1">
    <source>
        <dbReference type="ARBA" id="ARBA00004127"/>
    </source>
</evidence>
<feature type="domain" description="EamA" evidence="7">
    <location>
        <begin position="151"/>
        <end position="287"/>
    </location>
</feature>
<keyword evidence="4 6" id="KW-1133">Transmembrane helix</keyword>
<dbReference type="PANTHER" id="PTHR32322">
    <property type="entry name" value="INNER MEMBRANE TRANSPORTER"/>
    <property type="match status" value="1"/>
</dbReference>
<dbReference type="InterPro" id="IPR000620">
    <property type="entry name" value="EamA_dom"/>
</dbReference>
<feature type="transmembrane region" description="Helical" evidence="6">
    <location>
        <begin position="270"/>
        <end position="287"/>
    </location>
</feature>
<feature type="transmembrane region" description="Helical" evidence="6">
    <location>
        <begin position="245"/>
        <end position="264"/>
    </location>
</feature>
<dbReference type="AlphaFoldDB" id="A0A1M6LPN1"/>